<reference evidence="2" key="2">
    <citation type="submission" date="2015-01" db="EMBL/GenBank/DDBJ databases">
        <title>Evolutionary Origins and Diversification of the Mycorrhizal Mutualists.</title>
        <authorList>
            <consortium name="DOE Joint Genome Institute"/>
            <consortium name="Mycorrhizal Genomics Consortium"/>
            <person name="Kohler A."/>
            <person name="Kuo A."/>
            <person name="Nagy L.G."/>
            <person name="Floudas D."/>
            <person name="Copeland A."/>
            <person name="Barry K.W."/>
            <person name="Cichocki N."/>
            <person name="Veneault-Fourrey C."/>
            <person name="LaButti K."/>
            <person name="Lindquist E.A."/>
            <person name="Lipzen A."/>
            <person name="Lundell T."/>
            <person name="Morin E."/>
            <person name="Murat C."/>
            <person name="Riley R."/>
            <person name="Ohm R."/>
            <person name="Sun H."/>
            <person name="Tunlid A."/>
            <person name="Henrissat B."/>
            <person name="Grigoriev I.V."/>
            <person name="Hibbett D.S."/>
            <person name="Martin F."/>
        </authorList>
    </citation>
    <scope>NUCLEOTIDE SEQUENCE [LARGE SCALE GENOMIC DNA]</scope>
    <source>
        <strain evidence="2">Foug A</strain>
    </source>
</reference>
<evidence type="ECO:0000313" key="1">
    <source>
        <dbReference type="EMBL" id="KIM61028.1"/>
    </source>
</evidence>
<protein>
    <submittedName>
        <fullName evidence="1">Uncharacterized protein</fullName>
    </submittedName>
</protein>
<organism evidence="1 2">
    <name type="scientific">Scleroderma citrinum Foug A</name>
    <dbReference type="NCBI Taxonomy" id="1036808"/>
    <lineage>
        <taxon>Eukaryota</taxon>
        <taxon>Fungi</taxon>
        <taxon>Dikarya</taxon>
        <taxon>Basidiomycota</taxon>
        <taxon>Agaricomycotina</taxon>
        <taxon>Agaricomycetes</taxon>
        <taxon>Agaricomycetidae</taxon>
        <taxon>Boletales</taxon>
        <taxon>Sclerodermatineae</taxon>
        <taxon>Sclerodermataceae</taxon>
        <taxon>Scleroderma</taxon>
    </lineage>
</organism>
<reference evidence="1 2" key="1">
    <citation type="submission" date="2014-04" db="EMBL/GenBank/DDBJ databases">
        <authorList>
            <consortium name="DOE Joint Genome Institute"/>
            <person name="Kuo A."/>
            <person name="Kohler A."/>
            <person name="Nagy L.G."/>
            <person name="Floudas D."/>
            <person name="Copeland A."/>
            <person name="Barry K.W."/>
            <person name="Cichocki N."/>
            <person name="Veneault-Fourrey C."/>
            <person name="LaButti K."/>
            <person name="Lindquist E.A."/>
            <person name="Lipzen A."/>
            <person name="Lundell T."/>
            <person name="Morin E."/>
            <person name="Murat C."/>
            <person name="Sun H."/>
            <person name="Tunlid A."/>
            <person name="Henrissat B."/>
            <person name="Grigoriev I.V."/>
            <person name="Hibbett D.S."/>
            <person name="Martin F."/>
            <person name="Nordberg H.P."/>
            <person name="Cantor M.N."/>
            <person name="Hua S.X."/>
        </authorList>
    </citation>
    <scope>NUCLEOTIDE SEQUENCE [LARGE SCALE GENOMIC DNA]</scope>
    <source>
        <strain evidence="1 2">Foug A</strain>
    </source>
</reference>
<dbReference type="Proteomes" id="UP000053989">
    <property type="component" value="Unassembled WGS sequence"/>
</dbReference>
<dbReference type="EMBL" id="KN822056">
    <property type="protein sequence ID" value="KIM61028.1"/>
    <property type="molecule type" value="Genomic_DNA"/>
</dbReference>
<gene>
    <name evidence="1" type="ORF">SCLCIDRAFT_920927</name>
</gene>
<keyword evidence="2" id="KW-1185">Reference proteome</keyword>
<proteinExistence type="predicted"/>
<dbReference type="AlphaFoldDB" id="A0A0C2ZH94"/>
<sequence>MRSALALMVARTLFSTINNGSMSKANTSSGYSARSPATHMPLHSSVDKYQYLGELTSM</sequence>
<dbReference type="InParanoid" id="A0A0C2ZH94"/>
<name>A0A0C2ZH94_9AGAM</name>
<evidence type="ECO:0000313" key="2">
    <source>
        <dbReference type="Proteomes" id="UP000053989"/>
    </source>
</evidence>
<dbReference type="HOGENOM" id="CLU_2980425_0_0_1"/>
<accession>A0A0C2ZH94</accession>